<dbReference type="PANTHER" id="PTHR35463:SF10">
    <property type="entry name" value="TRANSMEMBRANE PROTEIN"/>
    <property type="match status" value="1"/>
</dbReference>
<name>A0A0B0NRX4_GOSAR</name>
<reference evidence="2" key="1">
    <citation type="submission" date="2014-09" db="EMBL/GenBank/DDBJ databases">
        <authorList>
            <person name="Mudge J."/>
            <person name="Ramaraj T."/>
            <person name="Lindquist I.E."/>
            <person name="Bharti A.K."/>
            <person name="Sundararajan A."/>
            <person name="Cameron C.T."/>
            <person name="Woodward J.E."/>
            <person name="May G.D."/>
            <person name="Brubaker C."/>
            <person name="Broadhvest J."/>
            <person name="Wilkins T.A."/>
        </authorList>
    </citation>
    <scope>NUCLEOTIDE SEQUENCE</scope>
    <source>
        <strain evidence="2">cv. AKA8401</strain>
    </source>
</reference>
<sequence length="151" mass="17634">MMNKSRCRRSSTLVLLWIIVFWHQILSVVCERVQLQFNNEDQKLSFFQLLSTSIDLFKRSHLSFWQNFKSVIYQFQLHFAPPNLDFRRRDTIEGKESESVRENMKEAVKKSIRTGEAAIKGTAKSAAKVVQKTADKVKKKKNTVSQSHDEL</sequence>
<accession>A0A0B0NRX4</accession>
<dbReference type="OMA" id="RSWDMAK"/>
<dbReference type="AlphaFoldDB" id="A0A0B0NRX4"/>
<dbReference type="PANTHER" id="PTHR35463">
    <property type="entry name" value="TRANSMEMBRANE PROTEIN"/>
    <property type="match status" value="1"/>
</dbReference>
<dbReference type="KEGG" id="gab:108478838"/>
<organism evidence="1 2">
    <name type="scientific">Gossypium arboreum</name>
    <name type="common">Tree cotton</name>
    <name type="synonym">Gossypium nanking</name>
    <dbReference type="NCBI Taxonomy" id="29729"/>
    <lineage>
        <taxon>Eukaryota</taxon>
        <taxon>Viridiplantae</taxon>
        <taxon>Streptophyta</taxon>
        <taxon>Embryophyta</taxon>
        <taxon>Tracheophyta</taxon>
        <taxon>Spermatophyta</taxon>
        <taxon>Magnoliopsida</taxon>
        <taxon>eudicotyledons</taxon>
        <taxon>Gunneridae</taxon>
        <taxon>Pentapetalae</taxon>
        <taxon>rosids</taxon>
        <taxon>malvids</taxon>
        <taxon>Malvales</taxon>
        <taxon>Malvaceae</taxon>
        <taxon>Malvoideae</taxon>
        <taxon>Gossypium</taxon>
    </lineage>
</organism>
<evidence type="ECO:0000313" key="1">
    <source>
        <dbReference type="EMBL" id="KHG13796.1"/>
    </source>
</evidence>
<evidence type="ECO:0000313" key="2">
    <source>
        <dbReference type="Proteomes" id="UP000032142"/>
    </source>
</evidence>
<keyword evidence="2" id="KW-1185">Reference proteome</keyword>
<protein>
    <submittedName>
        <fullName evidence="1">Arylphorin subunit beta</fullName>
    </submittedName>
</protein>
<dbReference type="Proteomes" id="UP000032142">
    <property type="component" value="Unassembled WGS sequence"/>
</dbReference>
<dbReference type="OrthoDB" id="690661at2759"/>
<gene>
    <name evidence="1" type="ORF">F383_02082</name>
</gene>
<proteinExistence type="predicted"/>
<dbReference type="EMBL" id="KN400256">
    <property type="protein sequence ID" value="KHG13796.1"/>
    <property type="molecule type" value="Genomic_DNA"/>
</dbReference>